<dbReference type="CDD" id="cd20187">
    <property type="entry name" value="T-box_TBX1_10-like"/>
    <property type="match status" value="1"/>
</dbReference>
<dbReference type="SUPFAM" id="SSF49417">
    <property type="entry name" value="p53-like transcription factors"/>
    <property type="match status" value="1"/>
</dbReference>
<dbReference type="GO" id="GO:0005634">
    <property type="term" value="C:nucleus"/>
    <property type="evidence" value="ECO:0007669"/>
    <property type="project" value="UniProtKB-SubCell"/>
</dbReference>
<dbReference type="PROSITE" id="PS01283">
    <property type="entry name" value="TBOX_1"/>
    <property type="match status" value="1"/>
</dbReference>
<name>K1R2B5_MAGGI</name>
<dbReference type="AlphaFoldDB" id="K1R2B5"/>
<dbReference type="InterPro" id="IPR001699">
    <property type="entry name" value="TF_T-box"/>
</dbReference>
<feature type="region of interest" description="Disordered" evidence="7">
    <location>
        <begin position="343"/>
        <end position="404"/>
    </location>
</feature>
<evidence type="ECO:0000256" key="1">
    <source>
        <dbReference type="ARBA" id="ARBA00004123"/>
    </source>
</evidence>
<dbReference type="PROSITE" id="PS01264">
    <property type="entry name" value="TBOX_2"/>
    <property type="match status" value="1"/>
</dbReference>
<dbReference type="Pfam" id="PF00907">
    <property type="entry name" value="T-box"/>
    <property type="match status" value="1"/>
</dbReference>
<comment type="subcellular location">
    <subcellularLocation>
        <location evidence="1 6">Nucleus</location>
    </subcellularLocation>
</comment>
<dbReference type="InterPro" id="IPR046360">
    <property type="entry name" value="T-box_DNA-bd"/>
</dbReference>
<comment type="caution">
    <text evidence="6">Lacks conserved residue(s) required for the propagation of feature annotation.</text>
</comment>
<keyword evidence="4" id="KW-0804">Transcription</keyword>
<dbReference type="FunFam" id="2.60.40.820:FF:000006">
    <property type="entry name" value="T-box transcription factor"/>
    <property type="match status" value="1"/>
</dbReference>
<reference evidence="8" key="1">
    <citation type="journal article" date="2012" name="Nature">
        <title>The oyster genome reveals stress adaptation and complexity of shell formation.</title>
        <authorList>
            <person name="Zhang G."/>
            <person name="Fang X."/>
            <person name="Guo X."/>
            <person name="Li L."/>
            <person name="Luo R."/>
            <person name="Xu F."/>
            <person name="Yang P."/>
            <person name="Zhang L."/>
            <person name="Wang X."/>
            <person name="Qi H."/>
            <person name="Xiong Z."/>
            <person name="Que H."/>
            <person name="Xie Y."/>
            <person name="Holland P.W."/>
            <person name="Paps J."/>
            <person name="Zhu Y."/>
            <person name="Wu F."/>
            <person name="Chen Y."/>
            <person name="Wang J."/>
            <person name="Peng C."/>
            <person name="Meng J."/>
            <person name="Yang L."/>
            <person name="Liu J."/>
            <person name="Wen B."/>
            <person name="Zhang N."/>
            <person name="Huang Z."/>
            <person name="Zhu Q."/>
            <person name="Feng Y."/>
            <person name="Mount A."/>
            <person name="Hedgecock D."/>
            <person name="Xu Z."/>
            <person name="Liu Y."/>
            <person name="Domazet-Loso T."/>
            <person name="Du Y."/>
            <person name="Sun X."/>
            <person name="Zhang S."/>
            <person name="Liu B."/>
            <person name="Cheng P."/>
            <person name="Jiang X."/>
            <person name="Li J."/>
            <person name="Fan D."/>
            <person name="Wang W."/>
            <person name="Fu W."/>
            <person name="Wang T."/>
            <person name="Wang B."/>
            <person name="Zhang J."/>
            <person name="Peng Z."/>
            <person name="Li Y."/>
            <person name="Li N."/>
            <person name="Wang J."/>
            <person name="Chen M."/>
            <person name="He Y."/>
            <person name="Tan F."/>
            <person name="Song X."/>
            <person name="Zheng Q."/>
            <person name="Huang R."/>
            <person name="Yang H."/>
            <person name="Du X."/>
            <person name="Chen L."/>
            <person name="Yang M."/>
            <person name="Gaffney P.M."/>
            <person name="Wang S."/>
            <person name="Luo L."/>
            <person name="She Z."/>
            <person name="Ming Y."/>
            <person name="Huang W."/>
            <person name="Zhang S."/>
            <person name="Huang B."/>
            <person name="Zhang Y."/>
            <person name="Qu T."/>
            <person name="Ni P."/>
            <person name="Miao G."/>
            <person name="Wang J."/>
            <person name="Wang Q."/>
            <person name="Steinberg C.E."/>
            <person name="Wang H."/>
            <person name="Li N."/>
            <person name="Qian L."/>
            <person name="Zhang G."/>
            <person name="Li Y."/>
            <person name="Yang H."/>
            <person name="Liu X."/>
            <person name="Wang J."/>
            <person name="Yin Y."/>
            <person name="Wang J."/>
        </authorList>
    </citation>
    <scope>NUCLEOTIDE SEQUENCE [LARGE SCALE GENOMIC DNA]</scope>
    <source>
        <strain evidence="8">05x7-T-G4-1.051#20</strain>
    </source>
</reference>
<dbReference type="HOGENOM" id="CLU_014430_9_4_1"/>
<evidence type="ECO:0000256" key="7">
    <source>
        <dbReference type="SAM" id="MobiDB-lite"/>
    </source>
</evidence>
<organism evidence="8">
    <name type="scientific">Magallana gigas</name>
    <name type="common">Pacific oyster</name>
    <name type="synonym">Crassostrea gigas</name>
    <dbReference type="NCBI Taxonomy" id="29159"/>
    <lineage>
        <taxon>Eukaryota</taxon>
        <taxon>Metazoa</taxon>
        <taxon>Spiralia</taxon>
        <taxon>Lophotrochozoa</taxon>
        <taxon>Mollusca</taxon>
        <taxon>Bivalvia</taxon>
        <taxon>Autobranchia</taxon>
        <taxon>Pteriomorphia</taxon>
        <taxon>Ostreida</taxon>
        <taxon>Ostreoidea</taxon>
        <taxon>Ostreidae</taxon>
        <taxon>Magallana</taxon>
    </lineage>
</organism>
<accession>K1R2B5</accession>
<dbReference type="GO" id="GO:0000785">
    <property type="term" value="C:chromatin"/>
    <property type="evidence" value="ECO:0007669"/>
    <property type="project" value="TreeGrafter"/>
</dbReference>
<keyword evidence="5 6" id="KW-0539">Nucleus</keyword>
<dbReference type="PANTHER" id="PTHR11267">
    <property type="entry name" value="T-BOX PROTEIN-RELATED"/>
    <property type="match status" value="1"/>
</dbReference>
<evidence type="ECO:0000256" key="3">
    <source>
        <dbReference type="ARBA" id="ARBA00023125"/>
    </source>
</evidence>
<dbReference type="GO" id="GO:0000978">
    <property type="term" value="F:RNA polymerase II cis-regulatory region sequence-specific DNA binding"/>
    <property type="evidence" value="ECO:0007669"/>
    <property type="project" value="InterPro"/>
</dbReference>
<feature type="compositionally biased region" description="Polar residues" evidence="7">
    <location>
        <begin position="380"/>
        <end position="392"/>
    </location>
</feature>
<dbReference type="PRINTS" id="PR00937">
    <property type="entry name" value="TBOX"/>
</dbReference>
<dbReference type="SMART" id="SM00425">
    <property type="entry name" value="TBOX"/>
    <property type="match status" value="1"/>
</dbReference>
<dbReference type="PROSITE" id="PS50252">
    <property type="entry name" value="TBOX_3"/>
    <property type="match status" value="1"/>
</dbReference>
<dbReference type="PANTHER" id="PTHR11267:SF195">
    <property type="entry name" value="OPTOMOTOR-BLIND-RELATED-GENE-1, ISOFORM A"/>
    <property type="match status" value="1"/>
</dbReference>
<dbReference type="GO" id="GO:0045893">
    <property type="term" value="P:positive regulation of DNA-templated transcription"/>
    <property type="evidence" value="ECO:0007669"/>
    <property type="project" value="InterPro"/>
</dbReference>
<dbReference type="InterPro" id="IPR018186">
    <property type="entry name" value="TF_T-box_CS"/>
</dbReference>
<dbReference type="InterPro" id="IPR008967">
    <property type="entry name" value="p53-like_TF_DNA-bd_sf"/>
</dbReference>
<evidence type="ECO:0000256" key="5">
    <source>
        <dbReference type="ARBA" id="ARBA00023242"/>
    </source>
</evidence>
<dbReference type="GO" id="GO:0000981">
    <property type="term" value="F:DNA-binding transcription factor activity, RNA polymerase II-specific"/>
    <property type="evidence" value="ECO:0007669"/>
    <property type="project" value="TreeGrafter"/>
</dbReference>
<protein>
    <submittedName>
        <fullName evidence="8">T-box transcription factor TBX1</fullName>
    </submittedName>
</protein>
<evidence type="ECO:0000256" key="4">
    <source>
        <dbReference type="ARBA" id="ARBA00023163"/>
    </source>
</evidence>
<keyword evidence="2" id="KW-0805">Transcription regulation</keyword>
<dbReference type="InParanoid" id="K1R2B5"/>
<gene>
    <name evidence="8" type="ORF">CGI_10008753</name>
</gene>
<dbReference type="InterPro" id="IPR036960">
    <property type="entry name" value="T-box_sf"/>
</dbReference>
<proteinExistence type="predicted"/>
<evidence type="ECO:0000256" key="2">
    <source>
        <dbReference type="ARBA" id="ARBA00023015"/>
    </source>
</evidence>
<dbReference type="EMBL" id="JH815698">
    <property type="protein sequence ID" value="EKC35275.1"/>
    <property type="molecule type" value="Genomic_DNA"/>
</dbReference>
<evidence type="ECO:0000256" key="6">
    <source>
        <dbReference type="PROSITE-ProRule" id="PRU00201"/>
    </source>
</evidence>
<dbReference type="GO" id="GO:0001708">
    <property type="term" value="P:cell fate specification"/>
    <property type="evidence" value="ECO:0007669"/>
    <property type="project" value="TreeGrafter"/>
</dbReference>
<evidence type="ECO:0000313" key="8">
    <source>
        <dbReference type="EMBL" id="EKC35275.1"/>
    </source>
</evidence>
<dbReference type="Gene3D" id="2.60.40.820">
    <property type="entry name" value="Transcription factor, T-box"/>
    <property type="match status" value="1"/>
</dbReference>
<sequence>MDITGPLSVRANAFSIASLMSGPFSDSVFNSLGYPGPSGQYGADCLVEWGNCGYPPGMKSMEACLLNAGTGRPFYDSARYEYQDVISRTHGDNSENCAKHSQDSDFLKGDQTCKTGDSCSENLPDDKGELSKKPLHPKLLNVSAHLEMKSLWDEFDELGTEMIVTKAGRRMFPTFQVRLYGLDHMADYMVMMDFVPCDDKRYRYSFHSSSWVVAGKADPHMPGRIHVHPDSPAKGSQWMKQVVSFDKLKLTNNLMDDNGHIILNSMHKYQPRCHVVYVNPKSEDCSLTENFKTYIFPETKFMAVTAYQNHRITQLKIASNPFAKGFRDVDPNECMVDVISQLNPCSRPRNHNRPSSLAYVNGGSSKRRTSEEKGSESEDSCLSPNSTASGSGASPLRLPTRPNYTQDGYAYTPYSHETYMMAPKSRISPYTRTLDYPSYHHARMKDMPQVQHGSQYQSRHRASDSTTFAQAGLTSTKADTWILQSRDTTSCKNQILHRHPNQGVWLMVDMRDH</sequence>
<keyword evidence="3 6" id="KW-0238">DNA-binding</keyword>